<gene>
    <name evidence="12" type="ORF">ZOSMA_2G01520</name>
</gene>
<dbReference type="Pfam" id="PF00264">
    <property type="entry name" value="Tyrosinase"/>
    <property type="match status" value="1"/>
</dbReference>
<keyword evidence="3" id="KW-0883">Thioether bond</keyword>
<evidence type="ECO:0000256" key="1">
    <source>
        <dbReference type="ARBA" id="ARBA00009928"/>
    </source>
</evidence>
<feature type="cross-link" description="2'-(S-cysteinyl)-histidine (Cys-His)" evidence="9">
    <location>
        <begin position="168"/>
        <end position="185"/>
    </location>
</feature>
<dbReference type="SUPFAM" id="SSF48056">
    <property type="entry name" value="Di-copper centre-containing domain"/>
    <property type="match status" value="1"/>
</dbReference>
<comment type="caution">
    <text evidence="12">The sequence shown here is derived from an EMBL/GenBank/DDBJ whole genome shotgun (WGS) entry which is preliminary data.</text>
</comment>
<dbReference type="AlphaFoldDB" id="A0A0K9PD68"/>
<feature type="disulfide bond" evidence="8">
    <location>
        <begin position="103"/>
        <end position="165"/>
    </location>
</feature>
<dbReference type="Gene3D" id="1.10.1280.10">
    <property type="entry name" value="Di-copper center containing domain from catechol oxidase"/>
    <property type="match status" value="1"/>
</dbReference>
<feature type="binding site" evidence="7">
    <location>
        <position position="185"/>
    </location>
    <ligand>
        <name>Cu cation</name>
        <dbReference type="ChEBI" id="CHEBI:23378"/>
        <label>A</label>
    </ligand>
</feature>
<name>A0A0K9PD68_ZOSMR</name>
<accession>A0A0K9PD68</accession>
<evidence type="ECO:0000256" key="9">
    <source>
        <dbReference type="PIRSR" id="PIRSR000290-3"/>
    </source>
</evidence>
<evidence type="ECO:0000256" key="2">
    <source>
        <dbReference type="ARBA" id="ARBA00022723"/>
    </source>
</evidence>
<dbReference type="PANTHER" id="PTHR11474">
    <property type="entry name" value="TYROSINASE FAMILY MEMBER"/>
    <property type="match status" value="1"/>
</dbReference>
<dbReference type="PROSITE" id="PS00497">
    <property type="entry name" value="TYROSINASE_1"/>
    <property type="match status" value="1"/>
</dbReference>
<dbReference type="OMA" id="KPFAFAD"/>
<dbReference type="Pfam" id="PF12143">
    <property type="entry name" value="PPO1_KFDV"/>
    <property type="match status" value="1"/>
</dbReference>
<evidence type="ECO:0000256" key="7">
    <source>
        <dbReference type="PIRSR" id="PIRSR000290-1"/>
    </source>
</evidence>
<dbReference type="InterPro" id="IPR022739">
    <property type="entry name" value="Polyphenol_oxidase_cen"/>
</dbReference>
<keyword evidence="4" id="KW-0560">Oxidoreductase</keyword>
<evidence type="ECO:0000256" key="3">
    <source>
        <dbReference type="ARBA" id="ARBA00022784"/>
    </source>
</evidence>
<dbReference type="EMBL" id="LFYR01000981">
    <property type="protein sequence ID" value="KMZ66140.1"/>
    <property type="molecule type" value="Genomic_DNA"/>
</dbReference>
<feature type="binding site" evidence="7">
    <location>
        <position position="320"/>
    </location>
    <ligand>
        <name>Cu cation</name>
        <dbReference type="ChEBI" id="CHEBI:23378"/>
        <label>B</label>
    </ligand>
</feature>
<dbReference type="GO" id="GO:0046148">
    <property type="term" value="P:pigment biosynthetic process"/>
    <property type="evidence" value="ECO:0007669"/>
    <property type="project" value="InterPro"/>
</dbReference>
<protein>
    <submittedName>
        <fullName evidence="12">Catechol oxidase</fullName>
    </submittedName>
</protein>
<sequence length="578" mass="65541">MSSIPFHCSPNMQLLSTRSFCNPLSFPTSKITTRKHSTRVSPVCANNKGSGNVDRREMLLGLGGLSASGLVYPNKTIGAPIQAPNINQCSLPTTQPNDVPLDCCPPVLSDVVDFVPKTPTRIRVRPAAHNMTKEQIEKYEEATRLMKALPDDDPRSFIQQSNVHCAYCDAAYDQVGFPDLELQIHNNWLFFPFHRWQMYFYEQILGKLIGDKDFEMPFWNWDHPNGMTMPAIFANKNSPLFHQKRDQRHVPPVILDLNFEADTEFPDQERIDKNLTIMYKYMVTNAYPPIKFFGSKYVAGDDSENTEAGSVEMVPHSAIHNWVGDPDQPQQEDMGALYSSGNDPAFYCHHTNVDRLWDVWMKLDPKRNKNLTDPDWLESSFLFYNEDAVPVRVKTKDCLEASLLGYRYENVDIPWMATKPTSGAPSPLSPKQRRVINEPKFPVTLKTAISTTVKRPRKGRSKKEKEDEKEVLVLEGIEYDCGMFLTMDVYVNTADPDTIKPGSSELAGSFVNLPHKHKHRNRNKKKPGIMTSRLSLNISDLLDETNADDDDDILVTLVPRNGKGAISVKSLSVKFVRD</sequence>
<evidence type="ECO:0000256" key="4">
    <source>
        <dbReference type="ARBA" id="ARBA00023002"/>
    </source>
</evidence>
<dbReference type="PROSITE" id="PS00498">
    <property type="entry name" value="TYROSINASE_2"/>
    <property type="match status" value="1"/>
</dbReference>
<feature type="binding site" evidence="7">
    <location>
        <position position="194"/>
    </location>
    <ligand>
        <name>Cu cation</name>
        <dbReference type="ChEBI" id="CHEBI:23378"/>
        <label>A</label>
    </ligand>
</feature>
<evidence type="ECO:0000259" key="11">
    <source>
        <dbReference type="PROSITE" id="PS00498"/>
    </source>
</evidence>
<dbReference type="OrthoDB" id="6132182at2759"/>
<reference evidence="13" key="1">
    <citation type="journal article" date="2016" name="Nature">
        <title>The genome of the seagrass Zostera marina reveals angiosperm adaptation to the sea.</title>
        <authorList>
            <person name="Olsen J.L."/>
            <person name="Rouze P."/>
            <person name="Verhelst B."/>
            <person name="Lin Y.-C."/>
            <person name="Bayer T."/>
            <person name="Collen J."/>
            <person name="Dattolo E."/>
            <person name="De Paoli E."/>
            <person name="Dittami S."/>
            <person name="Maumus F."/>
            <person name="Michel G."/>
            <person name="Kersting A."/>
            <person name="Lauritano C."/>
            <person name="Lohaus R."/>
            <person name="Toepel M."/>
            <person name="Tonon T."/>
            <person name="Vanneste K."/>
            <person name="Amirebrahimi M."/>
            <person name="Brakel J."/>
            <person name="Bostroem C."/>
            <person name="Chovatia M."/>
            <person name="Grimwood J."/>
            <person name="Jenkins J.W."/>
            <person name="Jueterbock A."/>
            <person name="Mraz A."/>
            <person name="Stam W.T."/>
            <person name="Tice H."/>
            <person name="Bornberg-Bauer E."/>
            <person name="Green P.J."/>
            <person name="Pearson G.A."/>
            <person name="Procaccini G."/>
            <person name="Duarte C.M."/>
            <person name="Schmutz J."/>
            <person name="Reusch T.B.H."/>
            <person name="Van de Peer Y."/>
        </authorList>
    </citation>
    <scope>NUCLEOTIDE SEQUENCE [LARGE SCALE GENOMIC DNA]</scope>
    <source>
        <strain evidence="13">cv. Finnish</strain>
    </source>
</reference>
<comment type="cofactor">
    <cofactor evidence="7">
        <name>Cu(2+)</name>
        <dbReference type="ChEBI" id="CHEBI:29036"/>
    </cofactor>
    <text evidence="7">Binds 2 copper ions per subunit.</text>
</comment>
<dbReference type="PRINTS" id="PR00092">
    <property type="entry name" value="TYROSINASE"/>
</dbReference>
<dbReference type="InterPro" id="IPR022740">
    <property type="entry name" value="Polyphenol_oxidase_C"/>
</dbReference>
<organism evidence="12 13">
    <name type="scientific">Zostera marina</name>
    <name type="common">Eelgrass</name>
    <dbReference type="NCBI Taxonomy" id="29655"/>
    <lineage>
        <taxon>Eukaryota</taxon>
        <taxon>Viridiplantae</taxon>
        <taxon>Streptophyta</taxon>
        <taxon>Embryophyta</taxon>
        <taxon>Tracheophyta</taxon>
        <taxon>Spermatophyta</taxon>
        <taxon>Magnoliopsida</taxon>
        <taxon>Liliopsida</taxon>
        <taxon>Zosteraceae</taxon>
        <taxon>Zostera</taxon>
    </lineage>
</organism>
<dbReference type="GO" id="GO:0004097">
    <property type="term" value="F:catechol oxidase activity"/>
    <property type="evidence" value="ECO:0007669"/>
    <property type="project" value="InterPro"/>
</dbReference>
<proteinExistence type="inferred from homology"/>
<dbReference type="GO" id="GO:0046872">
    <property type="term" value="F:metal ion binding"/>
    <property type="evidence" value="ECO:0007669"/>
    <property type="project" value="UniProtKB-KW"/>
</dbReference>
<dbReference type="InterPro" id="IPR002227">
    <property type="entry name" value="Tyrosinase_Cu-bd"/>
</dbReference>
<feature type="disulfide bond" evidence="8">
    <location>
        <begin position="89"/>
        <end position="104"/>
    </location>
</feature>
<dbReference type="InterPro" id="IPR008922">
    <property type="entry name" value="Di-copper_centre_dom_sf"/>
</dbReference>
<keyword evidence="5 7" id="KW-0186">Copper</keyword>
<dbReference type="InterPro" id="IPR016213">
    <property type="entry name" value="Polyphenol_oxidase"/>
</dbReference>
<evidence type="ECO:0000313" key="12">
    <source>
        <dbReference type="EMBL" id="KMZ66140.1"/>
    </source>
</evidence>
<keyword evidence="2 7" id="KW-0479">Metal-binding</keyword>
<dbReference type="PANTHER" id="PTHR11474:SF76">
    <property type="entry name" value="SHKT DOMAIN-CONTAINING PROTEIN"/>
    <property type="match status" value="1"/>
</dbReference>
<keyword evidence="6 8" id="KW-1015">Disulfide bond</keyword>
<feature type="domain" description="Tyrosinase copper-binding" evidence="10">
    <location>
        <begin position="185"/>
        <end position="202"/>
    </location>
</feature>
<comment type="similarity">
    <text evidence="1">Belongs to the tyrosinase family.</text>
</comment>
<dbReference type="Proteomes" id="UP000036987">
    <property type="component" value="Unassembled WGS sequence"/>
</dbReference>
<keyword evidence="13" id="KW-1185">Reference proteome</keyword>
<dbReference type="STRING" id="29655.A0A0K9PD68"/>
<feature type="binding site" evidence="7">
    <location>
        <position position="316"/>
    </location>
    <ligand>
        <name>Cu cation</name>
        <dbReference type="ChEBI" id="CHEBI:23378"/>
        <label>B</label>
    </ligand>
</feature>
<evidence type="ECO:0000256" key="6">
    <source>
        <dbReference type="ARBA" id="ARBA00023157"/>
    </source>
</evidence>
<feature type="domain" description="Tyrosinase copper-binding" evidence="11">
    <location>
        <begin position="343"/>
        <end position="354"/>
    </location>
</feature>
<dbReference type="Pfam" id="PF12142">
    <property type="entry name" value="PPO1_DWL"/>
    <property type="match status" value="1"/>
</dbReference>
<dbReference type="InterPro" id="IPR050316">
    <property type="entry name" value="Tyrosinase/Hemocyanin"/>
</dbReference>
<dbReference type="PIRSF" id="PIRSF000290">
    <property type="entry name" value="PPO_plant"/>
    <property type="match status" value="1"/>
</dbReference>
<evidence type="ECO:0000256" key="5">
    <source>
        <dbReference type="ARBA" id="ARBA00023008"/>
    </source>
</evidence>
<evidence type="ECO:0000259" key="10">
    <source>
        <dbReference type="PROSITE" id="PS00497"/>
    </source>
</evidence>
<feature type="binding site" evidence="7">
    <location>
        <position position="350"/>
    </location>
    <ligand>
        <name>Cu cation</name>
        <dbReference type="ChEBI" id="CHEBI:23378"/>
        <label>B</label>
    </ligand>
</feature>
<evidence type="ECO:0000313" key="13">
    <source>
        <dbReference type="Proteomes" id="UP000036987"/>
    </source>
</evidence>
<evidence type="ECO:0000256" key="8">
    <source>
        <dbReference type="PIRSR" id="PIRSR000290-2"/>
    </source>
</evidence>
<feature type="binding site" evidence="7">
    <location>
        <position position="164"/>
    </location>
    <ligand>
        <name>Cu cation</name>
        <dbReference type="ChEBI" id="CHEBI:23378"/>
        <label>A</label>
    </ligand>
</feature>